<dbReference type="EMBL" id="VSSQ01001157">
    <property type="protein sequence ID" value="MPM05698.1"/>
    <property type="molecule type" value="Genomic_DNA"/>
</dbReference>
<gene>
    <name evidence="1" type="ORF">SDC9_51989</name>
</gene>
<sequence length="157" mass="18388">MGFNNAAERRKFEQRWAILRKKYRKAGMSKEVIQSMYEYDCDTFLSDRRYREHTQPLPSECIGDSDEDSMSGLFKKFDSLKVTFGEEDFSGRYSWIETVEDENLSRKLFALSIDDLELITRIVIDEFSQADIARLDGCVRNTVNKKLARIKKVFLEG</sequence>
<organism evidence="1">
    <name type="scientific">bioreactor metagenome</name>
    <dbReference type="NCBI Taxonomy" id="1076179"/>
    <lineage>
        <taxon>unclassified sequences</taxon>
        <taxon>metagenomes</taxon>
        <taxon>ecological metagenomes</taxon>
    </lineage>
</organism>
<name>A0A644WQF8_9ZZZZ</name>
<reference evidence="1" key="1">
    <citation type="submission" date="2019-08" db="EMBL/GenBank/DDBJ databases">
        <authorList>
            <person name="Kucharzyk K."/>
            <person name="Murdoch R.W."/>
            <person name="Higgins S."/>
            <person name="Loffler F."/>
        </authorList>
    </citation>
    <scope>NUCLEOTIDE SEQUENCE</scope>
</reference>
<protein>
    <submittedName>
        <fullName evidence="1">Uncharacterized protein</fullName>
    </submittedName>
</protein>
<proteinExistence type="predicted"/>
<comment type="caution">
    <text evidence="1">The sequence shown here is derived from an EMBL/GenBank/DDBJ whole genome shotgun (WGS) entry which is preliminary data.</text>
</comment>
<evidence type="ECO:0000313" key="1">
    <source>
        <dbReference type="EMBL" id="MPM05698.1"/>
    </source>
</evidence>
<accession>A0A644WQF8</accession>
<dbReference type="AlphaFoldDB" id="A0A644WQF8"/>